<sequence>MNICVCTFIWPHLSLFIHFTVFHYHFLFISSNIHRKRV</sequence>
<organism evidence="2">
    <name type="scientific">Rhizophora mucronata</name>
    <name type="common">Asiatic mangrove</name>
    <dbReference type="NCBI Taxonomy" id="61149"/>
    <lineage>
        <taxon>Eukaryota</taxon>
        <taxon>Viridiplantae</taxon>
        <taxon>Streptophyta</taxon>
        <taxon>Embryophyta</taxon>
        <taxon>Tracheophyta</taxon>
        <taxon>Spermatophyta</taxon>
        <taxon>Magnoliopsida</taxon>
        <taxon>eudicotyledons</taxon>
        <taxon>Gunneridae</taxon>
        <taxon>Pentapetalae</taxon>
        <taxon>rosids</taxon>
        <taxon>fabids</taxon>
        <taxon>Malpighiales</taxon>
        <taxon>Rhizophoraceae</taxon>
        <taxon>Rhizophora</taxon>
    </lineage>
</organism>
<dbReference type="EMBL" id="GGEC01059709">
    <property type="protein sequence ID" value="MBX40193.1"/>
    <property type="molecule type" value="Transcribed_RNA"/>
</dbReference>
<reference evidence="2" key="1">
    <citation type="submission" date="2018-02" db="EMBL/GenBank/DDBJ databases">
        <title>Rhizophora mucronata_Transcriptome.</title>
        <authorList>
            <person name="Meera S.P."/>
            <person name="Sreeshan A."/>
            <person name="Augustine A."/>
        </authorList>
    </citation>
    <scope>NUCLEOTIDE SEQUENCE</scope>
    <source>
        <tissue evidence="2">Leaf</tissue>
    </source>
</reference>
<dbReference type="AlphaFoldDB" id="A0A2P2NCI6"/>
<feature type="transmembrane region" description="Helical" evidence="1">
    <location>
        <begin position="15"/>
        <end position="33"/>
    </location>
</feature>
<accession>A0A2P2NCI6</accession>
<keyword evidence="1" id="KW-1133">Transmembrane helix</keyword>
<keyword evidence="1" id="KW-0472">Membrane</keyword>
<name>A0A2P2NCI6_RHIMU</name>
<evidence type="ECO:0000256" key="1">
    <source>
        <dbReference type="SAM" id="Phobius"/>
    </source>
</evidence>
<keyword evidence="1" id="KW-0812">Transmembrane</keyword>
<proteinExistence type="predicted"/>
<protein>
    <submittedName>
        <fullName evidence="2">Uncharacterized protein</fullName>
    </submittedName>
</protein>
<evidence type="ECO:0000313" key="2">
    <source>
        <dbReference type="EMBL" id="MBX40193.1"/>
    </source>
</evidence>